<feature type="transmembrane region" description="Helical" evidence="1">
    <location>
        <begin position="114"/>
        <end position="133"/>
    </location>
</feature>
<reference evidence="2 3" key="1">
    <citation type="journal article" date="2015" name="Stand. Genomic Sci.">
        <title>Genomic Encyclopedia of Bacterial and Archaeal Type Strains, Phase III: the genomes of soil and plant-associated and newly described type strains.</title>
        <authorList>
            <person name="Whitman W.B."/>
            <person name="Woyke T."/>
            <person name="Klenk H.P."/>
            <person name="Zhou Y."/>
            <person name="Lilburn T.G."/>
            <person name="Beck B.J."/>
            <person name="De Vos P."/>
            <person name="Vandamme P."/>
            <person name="Eisen J.A."/>
            <person name="Garrity G."/>
            <person name="Hugenholtz P."/>
            <person name="Kyrpides N.C."/>
        </authorList>
    </citation>
    <scope>NUCLEOTIDE SEQUENCE [LARGE SCALE GENOMIC DNA]</scope>
    <source>
        <strain evidence="2 3">CGMCC 1.10136</strain>
    </source>
</reference>
<feature type="transmembrane region" description="Helical" evidence="1">
    <location>
        <begin position="190"/>
        <end position="209"/>
    </location>
</feature>
<keyword evidence="1" id="KW-0812">Transmembrane</keyword>
<name>A0A562LXY3_9GAMM</name>
<dbReference type="Proteomes" id="UP000316471">
    <property type="component" value="Unassembled WGS sequence"/>
</dbReference>
<keyword evidence="1" id="KW-0472">Membrane</keyword>
<feature type="transmembrane region" description="Helical" evidence="1">
    <location>
        <begin position="357"/>
        <end position="382"/>
    </location>
</feature>
<dbReference type="EMBL" id="VLKP01000003">
    <property type="protein sequence ID" value="TWI12497.1"/>
    <property type="molecule type" value="Genomic_DNA"/>
</dbReference>
<comment type="caution">
    <text evidence="2">The sequence shown here is derived from an EMBL/GenBank/DDBJ whole genome shotgun (WGS) entry which is preliminary data.</text>
</comment>
<feature type="transmembrane region" description="Helical" evidence="1">
    <location>
        <begin position="89"/>
        <end position="108"/>
    </location>
</feature>
<feature type="transmembrane region" description="Helical" evidence="1">
    <location>
        <begin position="388"/>
        <end position="409"/>
    </location>
</feature>
<protein>
    <submittedName>
        <fullName evidence="2">Uncharacterized protein</fullName>
    </submittedName>
</protein>
<gene>
    <name evidence="2" type="ORF">IP93_00838</name>
</gene>
<proteinExistence type="predicted"/>
<sequence length="422" mass="43351">MAKLSIEQAPASWTPRLFLLTASAWAGAAGGMLVFEGAVALTSRWGSATLALVHALTLGFLGNAMFGSLLQFLPVAAGVPVRGGRSGALLLHGLLNLGTFVLVVALRWPQACPAWWGGVMLVGAFALLASLVLPGVSGVAAKRFLHWGLGGAVAGGLVTAGLGLLLALGLSGLVAVPLRPLTDVHAAWGVLGWVVVLLASVSRVVGPMFQGMAVLRERWQAFWMTGMLAVLAAGLVAAFQGLTPPWFRMGVGLGGLLFAATGLLMQARAPKLRKVPLTGFWLAGLSATAAGAVMLLVDGSPGMLAGVLAIGIGLPLLVVGMQLEIVAFLGWIRLHRRCGKGVRLPGVQLLLPERDKYAVLALHVAAAAMLATATATATATAADAITRAAGAAVLLAHASTFAALCGVSWRSRRFVQQLGRCT</sequence>
<accession>A0A562LXY3</accession>
<feature type="transmembrane region" description="Helical" evidence="1">
    <location>
        <begin position="303"/>
        <end position="332"/>
    </location>
</feature>
<evidence type="ECO:0000313" key="3">
    <source>
        <dbReference type="Proteomes" id="UP000316471"/>
    </source>
</evidence>
<evidence type="ECO:0000256" key="1">
    <source>
        <dbReference type="SAM" id="Phobius"/>
    </source>
</evidence>
<dbReference type="RefSeq" id="WP_242006737.1">
    <property type="nucleotide sequence ID" value="NZ_VLKP01000003.1"/>
</dbReference>
<keyword evidence="1" id="KW-1133">Transmembrane helix</keyword>
<evidence type="ECO:0000313" key="2">
    <source>
        <dbReference type="EMBL" id="TWI12497.1"/>
    </source>
</evidence>
<feature type="transmembrane region" description="Helical" evidence="1">
    <location>
        <begin position="246"/>
        <end position="265"/>
    </location>
</feature>
<feature type="transmembrane region" description="Helical" evidence="1">
    <location>
        <begin position="221"/>
        <end position="240"/>
    </location>
</feature>
<feature type="transmembrane region" description="Helical" evidence="1">
    <location>
        <begin position="50"/>
        <end position="77"/>
    </location>
</feature>
<feature type="transmembrane region" description="Helical" evidence="1">
    <location>
        <begin position="277"/>
        <end position="297"/>
    </location>
</feature>
<dbReference type="AlphaFoldDB" id="A0A562LXY3"/>
<organism evidence="2 3">
    <name type="scientific">Aerolutibacter ruishenii</name>
    <dbReference type="NCBI Taxonomy" id="686800"/>
    <lineage>
        <taxon>Bacteria</taxon>
        <taxon>Pseudomonadati</taxon>
        <taxon>Pseudomonadota</taxon>
        <taxon>Gammaproteobacteria</taxon>
        <taxon>Lysobacterales</taxon>
        <taxon>Lysobacteraceae</taxon>
        <taxon>Aerolutibacter</taxon>
    </lineage>
</organism>
<feature type="transmembrane region" description="Helical" evidence="1">
    <location>
        <begin position="145"/>
        <end position="170"/>
    </location>
</feature>
<keyword evidence="3" id="KW-1185">Reference proteome</keyword>